<sequence>MWTAKKVLGLILLLVPVFKYISDWKKEEEQRRLLNG</sequence>
<name>A0A143YX75_9LACT</name>
<accession>A0A143YX75</accession>
<proteinExistence type="predicted"/>
<protein>
    <submittedName>
        <fullName evidence="1">Uncharacterized protein</fullName>
    </submittedName>
</protein>
<gene>
    <name evidence="1" type="ORF">TR210_1528</name>
</gene>
<dbReference type="AlphaFoldDB" id="A0A143YX75"/>
<dbReference type="EMBL" id="FJNB01000010">
    <property type="protein sequence ID" value="CZQ98049.1"/>
    <property type="molecule type" value="Genomic_DNA"/>
</dbReference>
<dbReference type="Proteomes" id="UP000076878">
    <property type="component" value="Unassembled WGS sequence"/>
</dbReference>
<evidence type="ECO:0000313" key="2">
    <source>
        <dbReference type="Proteomes" id="UP000076878"/>
    </source>
</evidence>
<organism evidence="1 2">
    <name type="scientific">Trichococcus ilyis</name>
    <dbReference type="NCBI Taxonomy" id="640938"/>
    <lineage>
        <taxon>Bacteria</taxon>
        <taxon>Bacillati</taxon>
        <taxon>Bacillota</taxon>
        <taxon>Bacilli</taxon>
        <taxon>Lactobacillales</taxon>
        <taxon>Carnobacteriaceae</taxon>
        <taxon>Trichococcus</taxon>
    </lineage>
</organism>
<reference evidence="1 2" key="1">
    <citation type="submission" date="2016-02" db="EMBL/GenBank/DDBJ databases">
        <authorList>
            <person name="Wen L."/>
            <person name="He K."/>
            <person name="Yang H."/>
        </authorList>
    </citation>
    <scope>NUCLEOTIDE SEQUENCE [LARGE SCALE GENOMIC DNA]</scope>
    <source>
        <strain evidence="1">Trichococcus_R210</strain>
    </source>
</reference>
<evidence type="ECO:0000313" key="1">
    <source>
        <dbReference type="EMBL" id="CZQ98049.1"/>
    </source>
</evidence>